<evidence type="ECO:0000313" key="2">
    <source>
        <dbReference type="Proteomes" id="UP000285596"/>
    </source>
</evidence>
<dbReference type="SUPFAM" id="SSF89372">
    <property type="entry name" value="Fucose-specific lectin"/>
    <property type="match status" value="1"/>
</dbReference>
<protein>
    <submittedName>
        <fullName evidence="1">Uncharacterized protein</fullName>
    </submittedName>
</protein>
<proteinExistence type="predicted"/>
<gene>
    <name evidence="1" type="ORF">D3105_20290</name>
</gene>
<accession>A0A423UWN0</accession>
<sequence length="509" mass="53628">MSTAALPRVTVVAAKHRDAVPLVALQRDAADITVLCTEGDDKAGRAALDRALVEAEGRGCRVSHAPRTLTVQQGGGKEELLSQFHELRPQRLLLPDPDPVRSGYDDTAGVPVHDVPPGHAATALDALAAAREYQHSTGEPVFVDCRRAGADEGADAATVLRYPHTAHWLVEGFDGRLSAFLPSAGGVLRWTQWEPGGLVWQGPERLAGPHLMPGLAVLRDLHGFVHLLALRRTPRKDGGEDVAVVRAAQYRTGGPLTPWHSLGSPNPGDRHKSREVGFPAAGFDASGSLFVFVRNFGHSISVRAQGADGRWAPWQHLRGARVADEIVTVTTARGEVELYARARDSAAVVRWHRTGAGGVWTEDRTVPLSPAPGSLAAGPEPGTLLSRDLHTNEPCVWQPGFGSALPVGGADGAGPVTGASGIAAEGWTYSALVRSGPGGTCVVGAHAQGRPDTGVWWDDLGARSPRMPAMVHDRTGGVTLATVDAAGRLSVANRQSPNGALTFGSWHTP</sequence>
<organism evidence="1 2">
    <name type="scientific">Streptomyces globisporus</name>
    <dbReference type="NCBI Taxonomy" id="1908"/>
    <lineage>
        <taxon>Bacteria</taxon>
        <taxon>Bacillati</taxon>
        <taxon>Actinomycetota</taxon>
        <taxon>Actinomycetes</taxon>
        <taxon>Kitasatosporales</taxon>
        <taxon>Streptomycetaceae</taxon>
        <taxon>Streptomyces</taxon>
    </lineage>
</organism>
<dbReference type="RefSeq" id="WP_118904529.1">
    <property type="nucleotide sequence ID" value="NZ_QWFA01000108.1"/>
</dbReference>
<evidence type="ECO:0000313" key="1">
    <source>
        <dbReference type="EMBL" id="ROV66768.1"/>
    </source>
</evidence>
<reference evidence="1 2" key="1">
    <citation type="submission" date="2018-08" db="EMBL/GenBank/DDBJ databases">
        <title>Streptomyces globisporus 1912-4Crt, whole genome shotgun sequence.</title>
        <authorList>
            <person name="Matselyukh B."/>
        </authorList>
    </citation>
    <scope>NUCLEOTIDE SEQUENCE [LARGE SCALE GENOMIC DNA]</scope>
    <source>
        <strain evidence="1 2">1912-4Crt</strain>
    </source>
</reference>
<dbReference type="EMBL" id="QWFA01000108">
    <property type="protein sequence ID" value="ROV66768.1"/>
    <property type="molecule type" value="Genomic_DNA"/>
</dbReference>
<name>A0A423UWN0_STRGL</name>
<dbReference type="AlphaFoldDB" id="A0A423UWN0"/>
<dbReference type="Proteomes" id="UP000285596">
    <property type="component" value="Unassembled WGS sequence"/>
</dbReference>
<comment type="caution">
    <text evidence="1">The sequence shown here is derived from an EMBL/GenBank/DDBJ whole genome shotgun (WGS) entry which is preliminary data.</text>
</comment>